<dbReference type="PROSITE" id="PS50007">
    <property type="entry name" value="PIPLC_X_DOMAIN"/>
    <property type="match status" value="1"/>
</dbReference>
<name>A0A7Y9EUT2_9MICO</name>
<dbReference type="Gene3D" id="3.20.20.190">
    <property type="entry name" value="Phosphatidylinositol (PI) phosphodiesterase"/>
    <property type="match status" value="1"/>
</dbReference>
<dbReference type="Pfam" id="PF16670">
    <property type="entry name" value="PI-PLC-C1"/>
    <property type="match status" value="2"/>
</dbReference>
<keyword evidence="1" id="KW-1133">Transmembrane helix</keyword>
<sequence>MPDTVVRRRWPRIILTVLLAVVVLAGVLVATVFINGAIVMNNALGAQKEHLAALQEQVADQPDGVFADWRETPIADETPWSDVQSIATHNSYAIAPDLIQNAVLQIARPGEPAKLAYSHDPLWDQLDQGVRSVELDLRVHDDGALRLTHVPVLANASNAPDFRLALEEIALWSDSHPGHLPITILVEFKSDYAFLDPTLTEWDDDGLGLVDDAIQENLGDALFSPAELDGNDWPVVGDLRDRVMVIMHPGPLAPVYGTSGEVDRTMFLASQDTAKAGMPFVVHNAPDPRTIMQLRQGGLIVRTRADADLSTDPAERDRALASGAQVISTDFPAPKEQSDTGYTVSFPDGDLNRVIPGG</sequence>
<keyword evidence="3" id="KW-1185">Reference proteome</keyword>
<feature type="transmembrane region" description="Helical" evidence="1">
    <location>
        <begin position="12"/>
        <end position="34"/>
    </location>
</feature>
<reference evidence="2 3" key="1">
    <citation type="submission" date="2020-07" db="EMBL/GenBank/DDBJ databases">
        <title>Sequencing the genomes of 1000 actinobacteria strains.</title>
        <authorList>
            <person name="Klenk H.-P."/>
        </authorList>
    </citation>
    <scope>NUCLEOTIDE SEQUENCE [LARGE SCALE GENOMIC DNA]</scope>
    <source>
        <strain evidence="2 3">DSM 22185</strain>
    </source>
</reference>
<accession>A0A7Y9EUT2</accession>
<keyword evidence="1" id="KW-0812">Transmembrane</keyword>
<evidence type="ECO:0000256" key="1">
    <source>
        <dbReference type="SAM" id="Phobius"/>
    </source>
</evidence>
<dbReference type="GO" id="GO:0006629">
    <property type="term" value="P:lipid metabolic process"/>
    <property type="evidence" value="ECO:0007669"/>
    <property type="project" value="InterPro"/>
</dbReference>
<dbReference type="SUPFAM" id="SSF51695">
    <property type="entry name" value="PLC-like phosphodiesterases"/>
    <property type="match status" value="1"/>
</dbReference>
<dbReference type="EMBL" id="JACCBH010000001">
    <property type="protein sequence ID" value="NYD53465.1"/>
    <property type="molecule type" value="Genomic_DNA"/>
</dbReference>
<keyword evidence="1" id="KW-0472">Membrane</keyword>
<organism evidence="2 3">
    <name type="scientific">Microbacterium pseudoresistens</name>
    <dbReference type="NCBI Taxonomy" id="640634"/>
    <lineage>
        <taxon>Bacteria</taxon>
        <taxon>Bacillati</taxon>
        <taxon>Actinomycetota</taxon>
        <taxon>Actinomycetes</taxon>
        <taxon>Micrococcales</taxon>
        <taxon>Microbacteriaceae</taxon>
        <taxon>Microbacterium</taxon>
    </lineage>
</organism>
<dbReference type="GO" id="GO:0008081">
    <property type="term" value="F:phosphoric diester hydrolase activity"/>
    <property type="evidence" value="ECO:0007669"/>
    <property type="project" value="InterPro"/>
</dbReference>
<dbReference type="InterPro" id="IPR032075">
    <property type="entry name" value="PI-PLC-C1"/>
</dbReference>
<evidence type="ECO:0000313" key="2">
    <source>
        <dbReference type="EMBL" id="NYD53465.1"/>
    </source>
</evidence>
<dbReference type="Proteomes" id="UP000552045">
    <property type="component" value="Unassembled WGS sequence"/>
</dbReference>
<protein>
    <recommendedName>
        <fullName evidence="4">Phosphatidylinositol diacylglycerol-lyase</fullName>
    </recommendedName>
</protein>
<evidence type="ECO:0000313" key="3">
    <source>
        <dbReference type="Proteomes" id="UP000552045"/>
    </source>
</evidence>
<evidence type="ECO:0008006" key="4">
    <source>
        <dbReference type="Google" id="ProtNLM"/>
    </source>
</evidence>
<dbReference type="AlphaFoldDB" id="A0A7Y9EUT2"/>
<proteinExistence type="predicted"/>
<dbReference type="RefSeq" id="WP_179431034.1">
    <property type="nucleotide sequence ID" value="NZ_BAABLC010000005.1"/>
</dbReference>
<gene>
    <name evidence="2" type="ORF">BKA02_000520</name>
</gene>
<comment type="caution">
    <text evidence="2">The sequence shown here is derived from an EMBL/GenBank/DDBJ whole genome shotgun (WGS) entry which is preliminary data.</text>
</comment>
<dbReference type="InterPro" id="IPR017946">
    <property type="entry name" value="PLC-like_Pdiesterase_TIM-brl"/>
</dbReference>